<accession>A0A428YQN5</accession>
<feature type="region of interest" description="Disordered" evidence="1">
    <location>
        <begin position="44"/>
        <end position="75"/>
    </location>
</feature>
<protein>
    <submittedName>
        <fullName evidence="2">Uncharacterized protein</fullName>
    </submittedName>
</protein>
<dbReference type="AlphaFoldDB" id="A0A428YQN5"/>
<comment type="caution">
    <text evidence="2">The sequence shown here is derived from an EMBL/GenBank/DDBJ whole genome shotgun (WGS) entry which is preliminary data.</text>
</comment>
<reference evidence="2 3" key="1">
    <citation type="submission" date="2018-05" db="EMBL/GenBank/DDBJ databases">
        <title>Evolution of GPA BGCs.</title>
        <authorList>
            <person name="Waglechner N."/>
            <person name="Wright G.D."/>
        </authorList>
    </citation>
    <scope>NUCLEOTIDE SEQUENCE [LARGE SCALE GENOMIC DNA]</scope>
    <source>
        <strain evidence="2 3">A82846</strain>
    </source>
</reference>
<organism evidence="2 3">
    <name type="scientific">Kibdelosporangium aridum</name>
    <dbReference type="NCBI Taxonomy" id="2030"/>
    <lineage>
        <taxon>Bacteria</taxon>
        <taxon>Bacillati</taxon>
        <taxon>Actinomycetota</taxon>
        <taxon>Actinomycetes</taxon>
        <taxon>Pseudonocardiales</taxon>
        <taxon>Pseudonocardiaceae</taxon>
        <taxon>Kibdelosporangium</taxon>
    </lineage>
</organism>
<feature type="compositionally biased region" description="Basic residues" evidence="1">
    <location>
        <begin position="57"/>
        <end position="67"/>
    </location>
</feature>
<evidence type="ECO:0000313" key="3">
    <source>
        <dbReference type="Proteomes" id="UP000287547"/>
    </source>
</evidence>
<name>A0A428YQN5_KIBAR</name>
<gene>
    <name evidence="2" type="ORF">DMH04_44090</name>
</gene>
<sequence>MGHRRRGKATGGQERAERKSWYRFQQSAPTWMLNDFGIFEGTRHSERSAHAKQSSHPYRKSRTRPRAHILAIDSK</sequence>
<dbReference type="EMBL" id="QHKI01000064">
    <property type="protein sequence ID" value="RSM70793.1"/>
    <property type="molecule type" value="Genomic_DNA"/>
</dbReference>
<evidence type="ECO:0000256" key="1">
    <source>
        <dbReference type="SAM" id="MobiDB-lite"/>
    </source>
</evidence>
<evidence type="ECO:0000313" key="2">
    <source>
        <dbReference type="EMBL" id="RSM70793.1"/>
    </source>
</evidence>
<dbReference type="Proteomes" id="UP000287547">
    <property type="component" value="Unassembled WGS sequence"/>
</dbReference>
<proteinExistence type="predicted"/>